<dbReference type="Proteomes" id="UP000244180">
    <property type="component" value="Unassembled WGS sequence"/>
</dbReference>
<dbReference type="PANTHER" id="PTHR43312">
    <property type="entry name" value="D-THREO-ALDOSE 1-DEHYDROGENASE"/>
    <property type="match status" value="1"/>
</dbReference>
<dbReference type="InterPro" id="IPR036812">
    <property type="entry name" value="NAD(P)_OxRdtase_dom_sf"/>
</dbReference>
<comment type="caution">
    <text evidence="2">The sequence shown here is derived from an EMBL/GenBank/DDBJ whole genome shotgun (WGS) entry which is preliminary data.</text>
</comment>
<dbReference type="SUPFAM" id="SSF51430">
    <property type="entry name" value="NAD(P)-linked oxidoreductase"/>
    <property type="match status" value="1"/>
</dbReference>
<name>A0A2T5G3I0_HYDSH</name>
<dbReference type="Gene3D" id="3.20.20.100">
    <property type="entry name" value="NADP-dependent oxidoreductase domain"/>
    <property type="match status" value="1"/>
</dbReference>
<dbReference type="RefSeq" id="WP_273000908.1">
    <property type="nucleotide sequence ID" value="NZ_PEBV01000086.1"/>
</dbReference>
<evidence type="ECO:0000313" key="3">
    <source>
        <dbReference type="Proteomes" id="UP000244180"/>
    </source>
</evidence>
<dbReference type="AlphaFoldDB" id="A0A2T5G3I0"/>
<evidence type="ECO:0000259" key="1">
    <source>
        <dbReference type="Pfam" id="PF00248"/>
    </source>
</evidence>
<sequence>MRRIGTSDLVVPPLGLGLMRLDPAEAESRRVLAAALERGIILWDTADLYFYGQSEAWVGRVLKELAPAERRRVVVVTKGGNRFTPGEEGWTWTPDPAYIREAARASVRRLGVDAIDLYLLHGGTMADPIDALVEGLEGLVREGTIRHYGLSSIRPAVVCRALERGRFVAVMSAYGPLDRRPERKIVPCVRTRGASLIARGVLAKGLLGRDGPRRIAALEAVGAHGYPREALLELYRQLEAIARETGDPEGSVARLAYRFVLAEEAVAVALIGARTVAQFEEAAGALDLPPLPPEAVARIRSLTRVDDYPVKG</sequence>
<protein>
    <submittedName>
        <fullName evidence="2">Oxidoreductase, aldo/keto reductase family</fullName>
    </submittedName>
</protein>
<organism evidence="2 3">
    <name type="scientific">Hydrogenibacillus schlegelii</name>
    <name type="common">Bacillus schlegelii</name>
    <dbReference type="NCBI Taxonomy" id="1484"/>
    <lineage>
        <taxon>Bacteria</taxon>
        <taxon>Bacillati</taxon>
        <taxon>Bacillota</taxon>
        <taxon>Bacilli</taxon>
        <taxon>Bacillales</taxon>
        <taxon>Bacillales Family X. Incertae Sedis</taxon>
        <taxon>Hydrogenibacillus</taxon>
    </lineage>
</organism>
<reference evidence="2 3" key="1">
    <citation type="submission" date="2017-08" db="EMBL/GenBank/DDBJ databases">
        <title>Burning lignite coal seam in the remote Altai Mountains harbors a hydrogen-driven thermophilic microbial community.</title>
        <authorList>
            <person name="Kadnikov V.V."/>
            <person name="Mardanov A.V."/>
            <person name="Ivasenko D."/>
            <person name="Beletsky A.V."/>
            <person name="Karnachuk O.V."/>
            <person name="Ravin N.V."/>
        </authorList>
    </citation>
    <scope>NUCLEOTIDE SEQUENCE [LARGE SCALE GENOMIC DNA]</scope>
    <source>
        <strain evidence="2">AL33</strain>
    </source>
</reference>
<accession>A0A2T5G3I0</accession>
<feature type="domain" description="NADP-dependent oxidoreductase" evidence="1">
    <location>
        <begin position="13"/>
        <end position="302"/>
    </location>
</feature>
<dbReference type="InterPro" id="IPR023210">
    <property type="entry name" value="NADP_OxRdtase_dom"/>
</dbReference>
<evidence type="ECO:0000313" key="2">
    <source>
        <dbReference type="EMBL" id="PTQ50746.1"/>
    </source>
</evidence>
<gene>
    <name evidence="2" type="ORF">HSCHL_0392</name>
</gene>
<dbReference type="EMBL" id="PEBV01000086">
    <property type="protein sequence ID" value="PTQ50746.1"/>
    <property type="molecule type" value="Genomic_DNA"/>
</dbReference>
<dbReference type="PANTHER" id="PTHR43312:SF1">
    <property type="entry name" value="NADP-DEPENDENT OXIDOREDUCTASE DOMAIN-CONTAINING PROTEIN"/>
    <property type="match status" value="1"/>
</dbReference>
<dbReference type="Pfam" id="PF00248">
    <property type="entry name" value="Aldo_ket_red"/>
    <property type="match status" value="1"/>
</dbReference>
<proteinExistence type="predicted"/>
<dbReference type="CDD" id="cd19086">
    <property type="entry name" value="AKR_AKR11C1"/>
    <property type="match status" value="1"/>
</dbReference>
<dbReference type="InterPro" id="IPR053135">
    <property type="entry name" value="AKR2_Oxidoreductase"/>
</dbReference>